<dbReference type="STRING" id="354355.SAMN05660816_01926"/>
<sequence length="570" mass="62819">MSDHEFEKQVHQKLQELKLRPSDGVWMEVQRNIHQGKSRRRIMWWWMAAVFVGITAGGFILYTYTAQTHTHTTDVAKTAVTSLSTTKPTETSTNSTSDKHTTTLQPVTEKNTTGEENASPNASSQSSAQQPTNVSNESSAEATGTKQPVIAATTIINKSKKQVQQPNTYNPGNKNRGEQTFTNKLTYEKQRHRTNKNKNGVLGTIVIMEAPEQAVSSTIGDIEVPKPENLNSTMPARVNDRDNTIATNKATATPFSNKLLLLPDSLGNTTAVAQPIQHRKPSLWHWGAMADAGYSRIAESRLFQLKGLLGTEKYYAEDLAARSNASPSGNNSTNNFSGTANNQMVNWSAYTAPPKKASPIQADFSFSVGLFVQRTISPRLKISLGLEYNYISVHTEVGQKVNSAANPIVVNVGPSQATVVKTYYKSAGTDTAQTISGNASYANATYSQRYTYRFHYLEMPLTVSWQINKGRRLPPFQLEGGFSIARLISEDALHYEGIKGVYYKDNDLFNKTQINFVAGLSVGLLQRSKHPIWIGPNLRYALNGLVNKDVSTGQYAWSTGISIKVLLGKL</sequence>
<keyword evidence="2" id="KW-1133">Transmembrane helix</keyword>
<dbReference type="RefSeq" id="WP_081197483.1">
    <property type="nucleotide sequence ID" value="NZ_FOCZ01000003.1"/>
</dbReference>
<keyword evidence="2" id="KW-0472">Membrane</keyword>
<feature type="compositionally biased region" description="Low complexity" evidence="1">
    <location>
        <begin position="117"/>
        <end position="131"/>
    </location>
</feature>
<evidence type="ECO:0000313" key="5">
    <source>
        <dbReference type="Proteomes" id="UP000192610"/>
    </source>
</evidence>
<feature type="transmembrane region" description="Helical" evidence="2">
    <location>
        <begin position="44"/>
        <end position="64"/>
    </location>
</feature>
<dbReference type="AlphaFoldDB" id="A0A1V9F8A4"/>
<accession>A0A1V9F8A4</accession>
<evidence type="ECO:0000313" key="4">
    <source>
        <dbReference type="EMBL" id="OQP54650.1"/>
    </source>
</evidence>
<dbReference type="OrthoDB" id="671870at2"/>
<protein>
    <recommendedName>
        <fullName evidence="3">Outer membrane protein beta-barrel domain-containing protein</fullName>
    </recommendedName>
</protein>
<evidence type="ECO:0000256" key="2">
    <source>
        <dbReference type="SAM" id="Phobius"/>
    </source>
</evidence>
<feature type="compositionally biased region" description="Low complexity" evidence="1">
    <location>
        <begin position="82"/>
        <end position="96"/>
    </location>
</feature>
<dbReference type="Proteomes" id="UP000192610">
    <property type="component" value="Unassembled WGS sequence"/>
</dbReference>
<evidence type="ECO:0000256" key="1">
    <source>
        <dbReference type="SAM" id="MobiDB-lite"/>
    </source>
</evidence>
<organism evidence="4 5">
    <name type="scientific">Niastella yeongjuensis</name>
    <dbReference type="NCBI Taxonomy" id="354355"/>
    <lineage>
        <taxon>Bacteria</taxon>
        <taxon>Pseudomonadati</taxon>
        <taxon>Bacteroidota</taxon>
        <taxon>Chitinophagia</taxon>
        <taxon>Chitinophagales</taxon>
        <taxon>Chitinophagaceae</taxon>
        <taxon>Niastella</taxon>
    </lineage>
</organism>
<keyword evidence="2" id="KW-0812">Transmembrane</keyword>
<evidence type="ECO:0000259" key="3">
    <source>
        <dbReference type="Pfam" id="PF13568"/>
    </source>
</evidence>
<name>A0A1V9F8A4_9BACT</name>
<feature type="compositionally biased region" description="Polar residues" evidence="1">
    <location>
        <begin position="132"/>
        <end position="146"/>
    </location>
</feature>
<reference evidence="5" key="1">
    <citation type="submission" date="2016-04" db="EMBL/GenBank/DDBJ databases">
        <authorList>
            <person name="Chen L."/>
            <person name="Zhuang W."/>
            <person name="Wang G."/>
        </authorList>
    </citation>
    <scope>NUCLEOTIDE SEQUENCE [LARGE SCALE GENOMIC DNA]</scope>
    <source>
        <strain evidence="5">17621</strain>
    </source>
</reference>
<feature type="region of interest" description="Disordered" evidence="1">
    <location>
        <begin position="82"/>
        <end position="180"/>
    </location>
</feature>
<dbReference type="EMBL" id="LVXG01000003">
    <property type="protein sequence ID" value="OQP54650.1"/>
    <property type="molecule type" value="Genomic_DNA"/>
</dbReference>
<proteinExistence type="predicted"/>
<keyword evidence="5" id="KW-1185">Reference proteome</keyword>
<feature type="domain" description="Outer membrane protein beta-barrel" evidence="3">
    <location>
        <begin position="342"/>
        <end position="545"/>
    </location>
</feature>
<comment type="caution">
    <text evidence="4">The sequence shown here is derived from an EMBL/GenBank/DDBJ whole genome shotgun (WGS) entry which is preliminary data.</text>
</comment>
<feature type="compositionally biased region" description="Polar residues" evidence="1">
    <location>
        <begin position="154"/>
        <end position="180"/>
    </location>
</feature>
<gene>
    <name evidence="4" type="ORF">A4H97_22055</name>
</gene>
<feature type="compositionally biased region" description="Polar residues" evidence="1">
    <location>
        <begin position="102"/>
        <end position="116"/>
    </location>
</feature>
<dbReference type="InterPro" id="IPR025665">
    <property type="entry name" value="Beta-barrel_OMP_2"/>
</dbReference>
<dbReference type="Pfam" id="PF13568">
    <property type="entry name" value="OMP_b-brl_2"/>
    <property type="match status" value="1"/>
</dbReference>